<keyword evidence="3" id="KW-1133">Transmembrane helix</keyword>
<dbReference type="CDD" id="cd07381">
    <property type="entry name" value="MPP_CapA"/>
    <property type="match status" value="1"/>
</dbReference>
<dbReference type="SMART" id="SM00854">
    <property type="entry name" value="PGA_cap"/>
    <property type="match status" value="1"/>
</dbReference>
<dbReference type="InterPro" id="IPR052169">
    <property type="entry name" value="CW_Biosynth-Accessory"/>
</dbReference>
<keyword evidence="3" id="KW-0472">Membrane</keyword>
<reference evidence="5" key="1">
    <citation type="submission" date="2020-10" db="EMBL/GenBank/DDBJ databases">
        <authorList>
            <person name="Gilroy R."/>
        </authorList>
    </citation>
    <scope>NUCLEOTIDE SEQUENCE</scope>
    <source>
        <strain evidence="5">ChiHjej9B8-7071</strain>
    </source>
</reference>
<accession>A0A9D1A8Z7</accession>
<keyword evidence="3" id="KW-0812">Transmembrane</keyword>
<dbReference type="EMBL" id="DVGD01000230">
    <property type="protein sequence ID" value="HIR10144.1"/>
    <property type="molecule type" value="Genomic_DNA"/>
</dbReference>
<dbReference type="PANTHER" id="PTHR33393">
    <property type="entry name" value="POLYGLUTAMINE SYNTHESIS ACCESSORY PROTEIN RV0574C-RELATED"/>
    <property type="match status" value="1"/>
</dbReference>
<evidence type="ECO:0000313" key="6">
    <source>
        <dbReference type="Proteomes" id="UP000824258"/>
    </source>
</evidence>
<dbReference type="Pfam" id="PF09587">
    <property type="entry name" value="PGA_cap"/>
    <property type="match status" value="1"/>
</dbReference>
<proteinExistence type="inferred from homology"/>
<sequence length="444" mass="48844">MPGREFDEYERDEEMLESRRLKRLEMKRKRKIQQRIVLGVALLALVVIILLIVKGCSGKEKEKPQDTEQDNQQQEEVVTPPPADPDVTATLAAVGDIMAYQSQIDAAQQDDLTYNFKDAFSAVSAYTASADITVGNLELNMLGTTPYSGSPTAAPYFNAPEILAQNLSDIGFDILQTANTYSIMNGINGLSSTMRLLNEAGIDAVGTHTSDPGTTGGVITREVNGIKFAFIAFTKGVNNMTLPLNSEYCVDLLYTDYNTDYKIVDSTGILERVDAAKATDPDVIVAMLHWGSEYETSISDTQKDIRDLLFKNGVDVILGSHSHVVSPMEMVTVETTEGEKKDCFVAYSLGNFFSDMSSKQYAMESVILNLEFTKSGETGETTISNVNYTPLYILDQGADADVRFQVLPIRTALGTSLFDDYKTQMEEAITHLKTNTNSLYDSGN</sequence>
<evidence type="ECO:0000259" key="4">
    <source>
        <dbReference type="SMART" id="SM00854"/>
    </source>
</evidence>
<organism evidence="5 6">
    <name type="scientific">Candidatus Avoscillospira stercoripullorum</name>
    <dbReference type="NCBI Taxonomy" id="2840709"/>
    <lineage>
        <taxon>Bacteria</taxon>
        <taxon>Bacillati</taxon>
        <taxon>Bacillota</taxon>
        <taxon>Clostridia</taxon>
        <taxon>Eubacteriales</taxon>
        <taxon>Oscillospiraceae</taxon>
        <taxon>Oscillospiraceae incertae sedis</taxon>
        <taxon>Candidatus Avoscillospira</taxon>
    </lineage>
</organism>
<dbReference type="AlphaFoldDB" id="A0A9D1A8Z7"/>
<evidence type="ECO:0000313" key="5">
    <source>
        <dbReference type="EMBL" id="HIR10144.1"/>
    </source>
</evidence>
<comment type="caution">
    <text evidence="5">The sequence shown here is derived from an EMBL/GenBank/DDBJ whole genome shotgun (WGS) entry which is preliminary data.</text>
</comment>
<gene>
    <name evidence="5" type="ORF">IAA70_07050</name>
</gene>
<comment type="similarity">
    <text evidence="1">Belongs to the CapA family.</text>
</comment>
<evidence type="ECO:0000256" key="1">
    <source>
        <dbReference type="ARBA" id="ARBA00005662"/>
    </source>
</evidence>
<feature type="transmembrane region" description="Helical" evidence="3">
    <location>
        <begin position="36"/>
        <end position="53"/>
    </location>
</feature>
<evidence type="ECO:0000256" key="2">
    <source>
        <dbReference type="SAM" id="MobiDB-lite"/>
    </source>
</evidence>
<name>A0A9D1A8Z7_9FIRM</name>
<dbReference type="InterPro" id="IPR029052">
    <property type="entry name" value="Metallo-depent_PP-like"/>
</dbReference>
<dbReference type="Gene3D" id="3.60.21.10">
    <property type="match status" value="1"/>
</dbReference>
<evidence type="ECO:0000256" key="3">
    <source>
        <dbReference type="SAM" id="Phobius"/>
    </source>
</evidence>
<dbReference type="Proteomes" id="UP000824258">
    <property type="component" value="Unassembled WGS sequence"/>
</dbReference>
<dbReference type="SUPFAM" id="SSF56300">
    <property type="entry name" value="Metallo-dependent phosphatases"/>
    <property type="match status" value="1"/>
</dbReference>
<protein>
    <submittedName>
        <fullName evidence="5">CapA family protein</fullName>
    </submittedName>
</protein>
<reference evidence="5" key="2">
    <citation type="journal article" date="2021" name="PeerJ">
        <title>Extensive microbial diversity within the chicken gut microbiome revealed by metagenomics and culture.</title>
        <authorList>
            <person name="Gilroy R."/>
            <person name="Ravi A."/>
            <person name="Getino M."/>
            <person name="Pursley I."/>
            <person name="Horton D.L."/>
            <person name="Alikhan N.F."/>
            <person name="Baker D."/>
            <person name="Gharbi K."/>
            <person name="Hall N."/>
            <person name="Watson M."/>
            <person name="Adriaenssens E.M."/>
            <person name="Foster-Nyarko E."/>
            <person name="Jarju S."/>
            <person name="Secka A."/>
            <person name="Antonio M."/>
            <person name="Oren A."/>
            <person name="Chaudhuri R.R."/>
            <person name="La Ragione R."/>
            <person name="Hildebrand F."/>
            <person name="Pallen M.J."/>
        </authorList>
    </citation>
    <scope>NUCLEOTIDE SEQUENCE</scope>
    <source>
        <strain evidence="5">ChiHjej9B8-7071</strain>
    </source>
</reference>
<feature type="region of interest" description="Disordered" evidence="2">
    <location>
        <begin position="60"/>
        <end position="85"/>
    </location>
</feature>
<dbReference type="InterPro" id="IPR019079">
    <property type="entry name" value="Capsule_synth_CapA"/>
</dbReference>
<feature type="domain" description="Capsule synthesis protein CapA" evidence="4">
    <location>
        <begin position="90"/>
        <end position="356"/>
    </location>
</feature>
<dbReference type="PANTHER" id="PTHR33393:SF12">
    <property type="entry name" value="CAPSULE BIOSYNTHESIS PROTEIN CAPA"/>
    <property type="match status" value="1"/>
</dbReference>